<dbReference type="GO" id="GO:0016491">
    <property type="term" value="F:oxidoreductase activity"/>
    <property type="evidence" value="ECO:0007669"/>
    <property type="project" value="UniProtKB-KW"/>
</dbReference>
<evidence type="ECO:0000256" key="3">
    <source>
        <dbReference type="ARBA" id="ARBA00023027"/>
    </source>
</evidence>
<keyword evidence="1" id="KW-0479">Metal-binding</keyword>
<dbReference type="STRING" id="1121420.SAMN02746098_03448"/>
<protein>
    <submittedName>
        <fullName evidence="4">4-hydroxythreonine-4-phosphate dehydrogenase</fullName>
    </submittedName>
</protein>
<keyword evidence="5" id="KW-1185">Reference proteome</keyword>
<evidence type="ECO:0000313" key="5">
    <source>
        <dbReference type="Proteomes" id="UP000183954"/>
    </source>
</evidence>
<reference evidence="5" key="1">
    <citation type="submission" date="2016-11" db="EMBL/GenBank/DDBJ databases">
        <authorList>
            <person name="Varghese N."/>
            <person name="Submissions S."/>
        </authorList>
    </citation>
    <scope>NUCLEOTIDE SEQUENCE [LARGE SCALE GENOMIC DNA]</scope>
    <source>
        <strain evidence="5">DSM 15449</strain>
    </source>
</reference>
<evidence type="ECO:0000256" key="1">
    <source>
        <dbReference type="ARBA" id="ARBA00022723"/>
    </source>
</evidence>
<sequence length="343" mass="36569">MAENYLHSKPVIGLTLGDAAGIGPEIVVKTAAKGVLQQYAQPIIVGDERVLKRGMEIAKVSFDYKVASSIEEAVKLSGLVLLDTGSIDAYSVELGEVSSVCGKDSATNVGACVEFCKQGLIEGICFAPNNKKAMKLAGFTLNGAIDLLSNFFEFKGYRGELNVLDHVFWTSRITSHIPIKDVSQNLTIKGILNSIDLVHKTLKRAGIDNPRIAVAALNPHGGEGGTCGLEEVEIINPAVEQLKQAGINAQGPFPADTLFIKLFKGEFDVAVTMFHDQGQIAMKLKGFDNGVTVMAGLPHPVTTCSHGTAFDVAGKGIANPGAWENAYILAAKMAGIDRMNRRE</sequence>
<evidence type="ECO:0000313" key="4">
    <source>
        <dbReference type="EMBL" id="SHI25611.1"/>
    </source>
</evidence>
<dbReference type="Pfam" id="PF04166">
    <property type="entry name" value="PdxA"/>
    <property type="match status" value="1"/>
</dbReference>
<proteinExistence type="predicted"/>
<dbReference type="SUPFAM" id="SSF53659">
    <property type="entry name" value="Isocitrate/Isopropylmalate dehydrogenase-like"/>
    <property type="match status" value="1"/>
</dbReference>
<dbReference type="OrthoDB" id="9801783at2"/>
<dbReference type="PANTHER" id="PTHR30004:SF3">
    <property type="entry name" value="4-HYDROXYTHREONINE-4-PHOSPHATE DEHYDROGENASE 2-RELATED"/>
    <property type="match status" value="1"/>
</dbReference>
<dbReference type="Proteomes" id="UP000183954">
    <property type="component" value="Unassembled WGS sequence"/>
</dbReference>
<dbReference type="AlphaFoldDB" id="A0A1M5ZN52"/>
<dbReference type="InterPro" id="IPR005255">
    <property type="entry name" value="PdxA_fam"/>
</dbReference>
<dbReference type="Gene3D" id="3.40.718.10">
    <property type="entry name" value="Isopropylmalate Dehydrogenase"/>
    <property type="match status" value="1"/>
</dbReference>
<dbReference type="GO" id="GO:0046872">
    <property type="term" value="F:metal ion binding"/>
    <property type="evidence" value="ECO:0007669"/>
    <property type="project" value="UniProtKB-KW"/>
</dbReference>
<gene>
    <name evidence="4" type="ORF">SAMN02746098_03448</name>
</gene>
<accession>A0A1M5ZN52</accession>
<dbReference type="GO" id="GO:0051287">
    <property type="term" value="F:NAD binding"/>
    <property type="evidence" value="ECO:0007669"/>
    <property type="project" value="InterPro"/>
</dbReference>
<dbReference type="PANTHER" id="PTHR30004">
    <property type="entry name" value="4-HYDROXYTHREONINE-4-PHOSPHATE DEHYDROGENASE"/>
    <property type="match status" value="1"/>
</dbReference>
<evidence type="ECO:0000256" key="2">
    <source>
        <dbReference type="ARBA" id="ARBA00023002"/>
    </source>
</evidence>
<dbReference type="EMBL" id="FQXJ01000013">
    <property type="protein sequence ID" value="SHI25611.1"/>
    <property type="molecule type" value="Genomic_DNA"/>
</dbReference>
<keyword evidence="2" id="KW-0560">Oxidoreductase</keyword>
<organism evidence="4 5">
    <name type="scientific">Desulfosporosinus lacus DSM 15449</name>
    <dbReference type="NCBI Taxonomy" id="1121420"/>
    <lineage>
        <taxon>Bacteria</taxon>
        <taxon>Bacillati</taxon>
        <taxon>Bacillota</taxon>
        <taxon>Clostridia</taxon>
        <taxon>Eubacteriales</taxon>
        <taxon>Desulfitobacteriaceae</taxon>
        <taxon>Desulfosporosinus</taxon>
    </lineage>
</organism>
<name>A0A1M5ZN52_9FIRM</name>
<dbReference type="RefSeq" id="WP_073030948.1">
    <property type="nucleotide sequence ID" value="NZ_FQXJ01000013.1"/>
</dbReference>
<keyword evidence="3" id="KW-0520">NAD</keyword>